<dbReference type="PANTHER" id="PTHR42085">
    <property type="entry name" value="F-BOX DOMAIN-CONTAINING PROTEIN"/>
    <property type="match status" value="1"/>
</dbReference>
<organism evidence="2 3">
    <name type="scientific">Amorphotheca resinae ATCC 22711</name>
    <dbReference type="NCBI Taxonomy" id="857342"/>
    <lineage>
        <taxon>Eukaryota</taxon>
        <taxon>Fungi</taxon>
        <taxon>Dikarya</taxon>
        <taxon>Ascomycota</taxon>
        <taxon>Pezizomycotina</taxon>
        <taxon>Leotiomycetes</taxon>
        <taxon>Helotiales</taxon>
        <taxon>Amorphothecaceae</taxon>
        <taxon>Amorphotheca</taxon>
    </lineage>
</organism>
<proteinExistence type="predicted"/>
<protein>
    <submittedName>
        <fullName evidence="2">Uncharacterized protein</fullName>
    </submittedName>
</protein>
<keyword evidence="3" id="KW-1185">Reference proteome</keyword>
<reference evidence="2 3" key="1">
    <citation type="journal article" date="2018" name="New Phytol.">
        <title>Comparative genomics and transcriptomics depict ericoid mycorrhizal fungi as versatile saprotrophs and plant mutualists.</title>
        <authorList>
            <person name="Martino E."/>
            <person name="Morin E."/>
            <person name="Grelet G.A."/>
            <person name="Kuo A."/>
            <person name="Kohler A."/>
            <person name="Daghino S."/>
            <person name="Barry K.W."/>
            <person name="Cichocki N."/>
            <person name="Clum A."/>
            <person name="Dockter R.B."/>
            <person name="Hainaut M."/>
            <person name="Kuo R.C."/>
            <person name="LaButti K."/>
            <person name="Lindahl B.D."/>
            <person name="Lindquist E.A."/>
            <person name="Lipzen A."/>
            <person name="Khouja H.R."/>
            <person name="Magnuson J."/>
            <person name="Murat C."/>
            <person name="Ohm R.A."/>
            <person name="Singer S.W."/>
            <person name="Spatafora J.W."/>
            <person name="Wang M."/>
            <person name="Veneault-Fourrey C."/>
            <person name="Henrissat B."/>
            <person name="Grigoriev I.V."/>
            <person name="Martin F.M."/>
            <person name="Perotto S."/>
        </authorList>
    </citation>
    <scope>NUCLEOTIDE SEQUENCE [LARGE SCALE GENOMIC DNA]</scope>
    <source>
        <strain evidence="2 3">ATCC 22711</strain>
    </source>
</reference>
<feature type="region of interest" description="Disordered" evidence="1">
    <location>
        <begin position="679"/>
        <end position="736"/>
    </location>
</feature>
<dbReference type="RefSeq" id="XP_024723856.1">
    <property type="nucleotide sequence ID" value="XM_024863365.1"/>
</dbReference>
<evidence type="ECO:0000313" key="3">
    <source>
        <dbReference type="Proteomes" id="UP000241818"/>
    </source>
</evidence>
<evidence type="ECO:0000256" key="1">
    <source>
        <dbReference type="SAM" id="MobiDB-lite"/>
    </source>
</evidence>
<dbReference type="OrthoDB" id="5413827at2759"/>
<gene>
    <name evidence="2" type="ORF">M430DRAFT_15985</name>
</gene>
<dbReference type="InterPro" id="IPR038883">
    <property type="entry name" value="AN11006-like"/>
</dbReference>
<sequence>MAPRKRNVITSALTANPREREAMTPQSKFVCSYTSLADRKRRAPTLSMVSLQNLENEENHEEYFVALMGKNSESHGTWGKTKTGPISPIRKKGKTSRFRNYLTRGNFDAMFGMGWEEADPTMVIQNSPDRSPLLGVPLEVREKIYGFLLVDEKPIVTGPDWETVESHALKHTAILYVCKQLSQEASKFIYKNNNFLMMLRTPRKSDMFDKAFSLDAKFLPLFRNVVISCPMDSWNLDWHEKAAVSISKLADAKPILSTLTLVMTPSRGIGISTTAIGMEVSPLHFADFFWFPGPLMGAIRKLNCRVLNIVMRKYLTVQTDGVERPAGMKRVLISVDLRYSQAGMLEEGPLANKETVAIAREKARSVERKLQGLKQVFEEIYKDCEGAIREGLCRELADDERITDGFFAHPKRQKQRHQTYQSPFHITIYNQVTTDSTIMVIAAARAISSFSRYGKHTLLEEIQQGVQAFDDSVAAAVYSKLWLLEGYVDPLQHITSKTLDPATQPAEDRCCSICFEALENYREGKTCKTHAAWLSQGKITTAPAVAPSLEPITDPWSSSWTTPVWTRCSASTALVGSGSWGQDVYEGFRQGLVIHDLATYLARTRVIMRTLAVYVPWIELPRRHSVNILDLALTEDEGFEKMLDWSPTHIDSTASRFLYALDELIGLYDCGSQSQSEEQGLAKSTFRSAHFDQPRGPIRNPRRDTRNKSRKPLWFVSPPRRKRAPSGKIVRDGRVG</sequence>
<dbReference type="Proteomes" id="UP000241818">
    <property type="component" value="Unassembled WGS sequence"/>
</dbReference>
<dbReference type="AlphaFoldDB" id="A0A2T3BA98"/>
<name>A0A2T3BA98_AMORE</name>
<accession>A0A2T3BA98</accession>
<dbReference type="STRING" id="857342.A0A2T3BA98"/>
<dbReference type="GeneID" id="36571446"/>
<dbReference type="PANTHER" id="PTHR42085:SF1">
    <property type="entry name" value="F-BOX DOMAIN-CONTAINING PROTEIN"/>
    <property type="match status" value="1"/>
</dbReference>
<dbReference type="EMBL" id="KZ679007">
    <property type="protein sequence ID" value="PSS25257.1"/>
    <property type="molecule type" value="Genomic_DNA"/>
</dbReference>
<evidence type="ECO:0000313" key="2">
    <source>
        <dbReference type="EMBL" id="PSS25257.1"/>
    </source>
</evidence>
<dbReference type="InParanoid" id="A0A2T3BA98"/>